<dbReference type="EMBL" id="LOED01000001">
    <property type="protein sequence ID" value="KXG78814.1"/>
    <property type="molecule type" value="Genomic_DNA"/>
</dbReference>
<evidence type="ECO:0000313" key="2">
    <source>
        <dbReference type="Proteomes" id="UP000070427"/>
    </source>
</evidence>
<dbReference type="STRING" id="520764.AN618_01520"/>
<protein>
    <recommendedName>
        <fullName evidence="3">MerR family transcriptional regulator</fullName>
    </recommendedName>
</protein>
<dbReference type="FunCoup" id="A0A140LE39">
    <property type="interactions" value="10"/>
</dbReference>
<sequence length="135" mass="15695">MELRNCPVCGKVFVYVTRNLCPECAAKEEEEFRKVKEYLYEVPGATMEEISEKTGVPPKKILEFLREGRLILKKENVNMILRCEMCGTPILTGRFCDKCANEMKKKFGVAKVPLQQREDMKGKIHLSRYQDEKSR</sequence>
<dbReference type="InterPro" id="IPR022258">
    <property type="entry name" value="Flagellar_operon_YvyF"/>
</dbReference>
<name>A0A140LE39_9FIRM</name>
<dbReference type="InParanoid" id="A0A140LE39"/>
<evidence type="ECO:0008006" key="3">
    <source>
        <dbReference type="Google" id="ProtNLM"/>
    </source>
</evidence>
<dbReference type="RefSeq" id="WP_066350845.1">
    <property type="nucleotide sequence ID" value="NZ_LOED01000001.1"/>
</dbReference>
<keyword evidence="2" id="KW-1185">Reference proteome</keyword>
<dbReference type="Proteomes" id="UP000070427">
    <property type="component" value="Unassembled WGS sequence"/>
</dbReference>
<accession>A0A140LE39</accession>
<dbReference type="OrthoDB" id="1739831at2"/>
<organism evidence="1 2">
    <name type="scientific">Fervidicola ferrireducens</name>
    <dbReference type="NCBI Taxonomy" id="520764"/>
    <lineage>
        <taxon>Bacteria</taxon>
        <taxon>Bacillati</taxon>
        <taxon>Bacillota</taxon>
        <taxon>Clostridia</taxon>
        <taxon>Thermosediminibacterales</taxon>
        <taxon>Thermosediminibacteraceae</taxon>
        <taxon>Fervidicola</taxon>
    </lineage>
</organism>
<evidence type="ECO:0000313" key="1">
    <source>
        <dbReference type="EMBL" id="KXG78814.1"/>
    </source>
</evidence>
<dbReference type="AlphaFoldDB" id="A0A140LE39"/>
<reference evidence="1 2" key="1">
    <citation type="submission" date="2015-12" db="EMBL/GenBank/DDBJ databases">
        <title>Draft genome sequnece of Fervidicola ferrireducens strain Y170.</title>
        <authorList>
            <person name="Patel B.K."/>
        </authorList>
    </citation>
    <scope>NUCLEOTIDE SEQUENCE [LARGE SCALE GENOMIC DNA]</scope>
    <source>
        <strain evidence="1 2">Y170</strain>
    </source>
</reference>
<dbReference type="NCBIfam" id="TIGR03826">
    <property type="entry name" value="YvyF"/>
    <property type="match status" value="1"/>
</dbReference>
<proteinExistence type="predicted"/>
<gene>
    <name evidence="1" type="ORF">AN618_01520</name>
</gene>
<comment type="caution">
    <text evidence="1">The sequence shown here is derived from an EMBL/GenBank/DDBJ whole genome shotgun (WGS) entry which is preliminary data.</text>
</comment>